<dbReference type="AlphaFoldDB" id="A0AAC9LLQ9"/>
<accession>A0AAC9LLQ9</accession>
<dbReference type="Gene3D" id="3.40.50.1980">
    <property type="entry name" value="Nitrogenase molybdenum iron protein domain"/>
    <property type="match status" value="2"/>
</dbReference>
<dbReference type="EMBL" id="CP019352">
    <property type="protein sequence ID" value="APX99651.1"/>
    <property type="molecule type" value="Genomic_DNA"/>
</dbReference>
<keyword evidence="4" id="KW-1185">Reference proteome</keyword>
<dbReference type="SUPFAM" id="SSF53807">
    <property type="entry name" value="Helical backbone' metal receptor"/>
    <property type="match status" value="1"/>
</dbReference>
<dbReference type="RefSeq" id="WP_076732280.1">
    <property type="nucleotide sequence ID" value="NZ_CP019352.1"/>
</dbReference>
<dbReference type="PANTHER" id="PTHR30535:SF34">
    <property type="entry name" value="MOLYBDATE-BINDING PROTEIN MOLA"/>
    <property type="match status" value="1"/>
</dbReference>
<evidence type="ECO:0000259" key="2">
    <source>
        <dbReference type="PROSITE" id="PS50983"/>
    </source>
</evidence>
<proteinExistence type="predicted"/>
<dbReference type="InterPro" id="IPR054828">
    <property type="entry name" value="Vit_B12_bind_prot"/>
</dbReference>
<dbReference type="NCBIfam" id="NF038402">
    <property type="entry name" value="TroA_like"/>
    <property type="match status" value="1"/>
</dbReference>
<dbReference type="Pfam" id="PF01497">
    <property type="entry name" value="Peripla_BP_2"/>
    <property type="match status" value="1"/>
</dbReference>
<dbReference type="Proteomes" id="UP000187506">
    <property type="component" value="Chromosome"/>
</dbReference>
<organism evidence="3 4">
    <name type="scientific">Lacinutrix venerupis</name>
    <dbReference type="NCBI Taxonomy" id="1486034"/>
    <lineage>
        <taxon>Bacteria</taxon>
        <taxon>Pseudomonadati</taxon>
        <taxon>Bacteroidota</taxon>
        <taxon>Flavobacteriia</taxon>
        <taxon>Flavobacteriales</taxon>
        <taxon>Flavobacteriaceae</taxon>
        <taxon>Lacinutrix</taxon>
    </lineage>
</organism>
<dbReference type="PROSITE" id="PS50983">
    <property type="entry name" value="FE_B12_PBP"/>
    <property type="match status" value="1"/>
</dbReference>
<evidence type="ECO:0000313" key="3">
    <source>
        <dbReference type="EMBL" id="APX99651.1"/>
    </source>
</evidence>
<evidence type="ECO:0000313" key="4">
    <source>
        <dbReference type="Proteomes" id="UP000187506"/>
    </source>
</evidence>
<dbReference type="GO" id="GO:0071281">
    <property type="term" value="P:cellular response to iron ion"/>
    <property type="evidence" value="ECO:0007669"/>
    <property type="project" value="TreeGrafter"/>
</dbReference>
<gene>
    <name evidence="3" type="ORF">BWR22_04770</name>
</gene>
<feature type="domain" description="Fe/B12 periplasmic-binding" evidence="2">
    <location>
        <begin position="20"/>
        <end position="262"/>
    </location>
</feature>
<name>A0AAC9LLQ9_9FLAO</name>
<dbReference type="PANTHER" id="PTHR30535">
    <property type="entry name" value="VITAMIN B12-BINDING PROTEIN"/>
    <property type="match status" value="1"/>
</dbReference>
<evidence type="ECO:0000256" key="1">
    <source>
        <dbReference type="ARBA" id="ARBA00022729"/>
    </source>
</evidence>
<sequence>MVLIKDQLNRNLTINVTPKRIVCLVPSQTELLYDLGLEQSIVGITKFCVHPTHFKSTIQIVGGTKNIKIEKIKALNPDIILCNKEENTKEIVEACKNICTTHVSDIYTIKDCVLLINQYGEIFDRKENALEIIDKINFNLKDFKNFIKDKPVIKVIYFIWRKPWMVAASKTFINYLLELNKFENVYKELERYPEIDIKEIATQNKQIIALLSSEPYPFKREHALEIEKNNIKTVLVDGEMFSWYGSRLIKSFNYFKTLRQNL</sequence>
<protein>
    <submittedName>
        <fullName evidence="3">Cobalamin-binding protein</fullName>
    </submittedName>
</protein>
<dbReference type="InterPro" id="IPR050902">
    <property type="entry name" value="ABC_Transporter_SBP"/>
</dbReference>
<keyword evidence="1" id="KW-0732">Signal</keyword>
<dbReference type="InterPro" id="IPR002491">
    <property type="entry name" value="ABC_transptr_periplasmic_BD"/>
</dbReference>
<reference evidence="3 4" key="1">
    <citation type="submission" date="2017-01" db="EMBL/GenBank/DDBJ databases">
        <title>Complete genome of Lacinutrix venerupis DOK2-8 isolated from seawater in Dokdo.</title>
        <authorList>
            <person name="Chi W.-J."/>
            <person name="Kim J.H."/>
        </authorList>
    </citation>
    <scope>NUCLEOTIDE SEQUENCE [LARGE SCALE GENOMIC DNA]</scope>
    <source>
        <strain evidence="3 4">DOK2-8</strain>
    </source>
</reference>
<dbReference type="KEGG" id="lvn:BWR22_04770"/>